<evidence type="ECO:0000313" key="2">
    <source>
        <dbReference type="EMBL" id="PCI81676.1"/>
    </source>
</evidence>
<protein>
    <recommendedName>
        <fullName evidence="4">Peptidase</fullName>
    </recommendedName>
</protein>
<dbReference type="PANTHER" id="PTHR34219:SF6">
    <property type="entry name" value="BLR3280 PROTEIN"/>
    <property type="match status" value="1"/>
</dbReference>
<feature type="transmembrane region" description="Helical" evidence="1">
    <location>
        <begin position="215"/>
        <end position="240"/>
    </location>
</feature>
<name>A0A2A4XGQ4_9GAMM</name>
<dbReference type="Pfam" id="PF03929">
    <property type="entry name" value="PepSY_TM"/>
    <property type="match status" value="1"/>
</dbReference>
<feature type="transmembrane region" description="Helical" evidence="1">
    <location>
        <begin position="12"/>
        <end position="37"/>
    </location>
</feature>
<dbReference type="AlphaFoldDB" id="A0A2A4XGQ4"/>
<organism evidence="2 3">
    <name type="scientific">SAR86 cluster bacterium</name>
    <dbReference type="NCBI Taxonomy" id="2030880"/>
    <lineage>
        <taxon>Bacteria</taxon>
        <taxon>Pseudomonadati</taxon>
        <taxon>Pseudomonadota</taxon>
        <taxon>Gammaproteobacteria</taxon>
        <taxon>SAR86 cluster</taxon>
    </lineage>
</organism>
<dbReference type="EMBL" id="NVUL01000004">
    <property type="protein sequence ID" value="PCI81676.1"/>
    <property type="molecule type" value="Genomic_DNA"/>
</dbReference>
<evidence type="ECO:0000256" key="1">
    <source>
        <dbReference type="SAM" id="Phobius"/>
    </source>
</evidence>
<feature type="transmembrane region" description="Helical" evidence="1">
    <location>
        <begin position="261"/>
        <end position="287"/>
    </location>
</feature>
<keyword evidence="1" id="KW-0812">Transmembrane</keyword>
<sequence>MPLKLKSFLFWIHRWLGVAMCLLFALWFASGVIMMYVEYPELTEAERLSQLPRLDLDAVSLTPFEASSVINSASSFTSVKLTSVLDRPTFEYRGIDGQNFFVFADSGERISGVGEGAALQAARMSGLAAGDSSPSYDALIEMDQWSISASHNVSRPLHRIDMNDGDNLVLYVSDRSGQVVLDTTGSERFWNWLGSTIHWIYPLQLRKNTSLWTDVIVYTSLVGIISVVTGGIIGCMRIRLRNPYKDKTVSPYKGWMKWHHILGLLSLVFVSTFIFSGLMSMGPWGVFNSSTSPFPQMVRYYGSDTLRLSNLPMPQSSDVAPTLKEIEWHQIQGSYYYSLIDSEERTKVRFADTSDFNSSTKLLALVSGAIPNLLPEAKLESMEVVNEEDTYYYSRHNNFRPFPVYRAVFDDMESTWYHINLNNGELVNRVTDASRLERWLFNGLHSLDFQFLLRHRPLWDVVMILLSLIGLVFSVTAMVIGWRRLVN</sequence>
<evidence type="ECO:0000313" key="3">
    <source>
        <dbReference type="Proteomes" id="UP000218767"/>
    </source>
</evidence>
<dbReference type="PANTHER" id="PTHR34219">
    <property type="entry name" value="IRON-REGULATED INNER MEMBRANE PROTEIN-RELATED"/>
    <property type="match status" value="1"/>
</dbReference>
<accession>A0A2A4XGQ4</accession>
<proteinExistence type="predicted"/>
<comment type="caution">
    <text evidence="2">The sequence shown here is derived from an EMBL/GenBank/DDBJ whole genome shotgun (WGS) entry which is preliminary data.</text>
</comment>
<gene>
    <name evidence="2" type="ORF">COB20_01620</name>
</gene>
<keyword evidence="1" id="KW-0472">Membrane</keyword>
<dbReference type="InterPro" id="IPR005625">
    <property type="entry name" value="PepSY-ass_TM"/>
</dbReference>
<keyword evidence="1" id="KW-1133">Transmembrane helix</keyword>
<feature type="transmembrane region" description="Helical" evidence="1">
    <location>
        <begin position="461"/>
        <end position="482"/>
    </location>
</feature>
<reference evidence="3" key="1">
    <citation type="submission" date="2017-08" db="EMBL/GenBank/DDBJ databases">
        <title>A dynamic microbial community with high functional redundancy inhabits the cold, oxic subseafloor aquifer.</title>
        <authorList>
            <person name="Tully B.J."/>
            <person name="Wheat C.G."/>
            <person name="Glazer B.T."/>
            <person name="Huber J.A."/>
        </authorList>
    </citation>
    <scope>NUCLEOTIDE SEQUENCE [LARGE SCALE GENOMIC DNA]</scope>
</reference>
<dbReference type="Proteomes" id="UP000218767">
    <property type="component" value="Unassembled WGS sequence"/>
</dbReference>
<evidence type="ECO:0008006" key="4">
    <source>
        <dbReference type="Google" id="ProtNLM"/>
    </source>
</evidence>